<comment type="subunit">
    <text evidence="2">Interacts transiently with the RNA polymerase catalytic core formed by RpoA, RpoB, RpoC and RpoZ (2 alpha, 1 beta, 1 beta' and 1 omega subunit) to form the RNA polymerase holoenzyme that can initiate transcription.</text>
</comment>
<keyword evidence="10" id="KW-1185">Reference proteome</keyword>
<evidence type="ECO:0000313" key="9">
    <source>
        <dbReference type="EMBL" id="MCS0639730.1"/>
    </source>
</evidence>
<dbReference type="Pfam" id="PF08281">
    <property type="entry name" value="Sigma70_r4_2"/>
    <property type="match status" value="1"/>
</dbReference>
<dbReference type="InterPro" id="IPR013324">
    <property type="entry name" value="RNA_pol_sigma_r3/r4-like"/>
</dbReference>
<protein>
    <submittedName>
        <fullName evidence="9">Sigma-70 family RNA polymerase sigma factor</fullName>
    </submittedName>
</protein>
<dbReference type="Gene3D" id="3.10.450.50">
    <property type="match status" value="1"/>
</dbReference>
<accession>A0ABT2CQL3</accession>
<keyword evidence="3" id="KW-0805">Transcription regulation</keyword>
<keyword evidence="4" id="KW-0731">Sigma factor</keyword>
<gene>
    <name evidence="9" type="ORF">NX801_29650</name>
</gene>
<comment type="similarity">
    <text evidence="1">Belongs to the sigma-70 factor family. ECF subfamily.</text>
</comment>
<dbReference type="InterPro" id="IPR036388">
    <property type="entry name" value="WH-like_DNA-bd_sf"/>
</dbReference>
<dbReference type="RefSeq" id="WP_258791055.1">
    <property type="nucleotide sequence ID" value="NZ_JANUGQ010000043.1"/>
</dbReference>
<name>A0ABT2CQL3_9ACTN</name>
<proteinExistence type="inferred from homology"/>
<evidence type="ECO:0000256" key="2">
    <source>
        <dbReference type="ARBA" id="ARBA00011344"/>
    </source>
</evidence>
<evidence type="ECO:0000256" key="3">
    <source>
        <dbReference type="ARBA" id="ARBA00023015"/>
    </source>
</evidence>
<dbReference type="InterPro" id="IPR014284">
    <property type="entry name" value="RNA_pol_sigma-70_dom"/>
</dbReference>
<dbReference type="InterPro" id="IPR013249">
    <property type="entry name" value="RNA_pol_sigma70_r4_t2"/>
</dbReference>
<feature type="domain" description="RNA polymerase sigma-70 region 2" evidence="7">
    <location>
        <begin position="9"/>
        <end position="72"/>
    </location>
</feature>
<evidence type="ECO:0000256" key="6">
    <source>
        <dbReference type="SAM" id="MobiDB-lite"/>
    </source>
</evidence>
<dbReference type="PANTHER" id="PTHR30173">
    <property type="entry name" value="SIGMA 19 FACTOR"/>
    <property type="match status" value="1"/>
</dbReference>
<reference evidence="9" key="1">
    <citation type="submission" date="2022-08" db="EMBL/GenBank/DDBJ databases">
        <authorList>
            <person name="Somphong A."/>
            <person name="Phongsopitanun W."/>
        </authorList>
    </citation>
    <scope>NUCLEOTIDE SEQUENCE</scope>
    <source>
        <strain evidence="9">LP05-1</strain>
    </source>
</reference>
<dbReference type="Pfam" id="PF04542">
    <property type="entry name" value="Sigma70_r2"/>
    <property type="match status" value="1"/>
</dbReference>
<dbReference type="EMBL" id="JANUGQ010000043">
    <property type="protein sequence ID" value="MCS0639730.1"/>
    <property type="molecule type" value="Genomic_DNA"/>
</dbReference>
<dbReference type="SUPFAM" id="SSF88659">
    <property type="entry name" value="Sigma3 and sigma4 domains of RNA polymerase sigma factors"/>
    <property type="match status" value="1"/>
</dbReference>
<dbReference type="PANTHER" id="PTHR30173:SF36">
    <property type="entry name" value="ECF RNA POLYMERASE SIGMA FACTOR SIGJ"/>
    <property type="match status" value="1"/>
</dbReference>
<evidence type="ECO:0000256" key="4">
    <source>
        <dbReference type="ARBA" id="ARBA00023082"/>
    </source>
</evidence>
<dbReference type="Gene3D" id="1.10.10.10">
    <property type="entry name" value="Winged helix-like DNA-binding domain superfamily/Winged helix DNA-binding domain"/>
    <property type="match status" value="1"/>
</dbReference>
<dbReference type="InterPro" id="IPR013325">
    <property type="entry name" value="RNA_pol_sigma_r2"/>
</dbReference>
<sequence>MTEALAVEFETHRPRLFGLAYRMLGSAQEAEDAVQDAYLRWNGAERAAIAHPAAWLAKVVTNLCLNRLTSARATREEYPGPWLPEPVLTGDGTAGPLGPFGAPGPLESAERREAVSLALLLLLERLTPVERAVYVLREAFAYSHREIAAVLEVSEANSRQLYRRAAARVAAVPGDGPGGERVAAVPGDGPDGGRAAVSGDGPGGGRAAAVSGGGPHGRRAAVSGGRPVAGVEQHRGLVESFLTAAREGDLAGLEKLLAAGVTYTSDGGGVVSAARRPILGREKVLRFLAGGLDGFAARLELVPAEVNGAAALLALDGGTLVGTITFETSAEAGPWTITGMHAVVNPAKLAFAARQLSHSGRPTGSPP</sequence>
<evidence type="ECO:0000313" key="10">
    <source>
        <dbReference type="Proteomes" id="UP001431313"/>
    </source>
</evidence>
<dbReference type="SUPFAM" id="SSF54427">
    <property type="entry name" value="NTF2-like"/>
    <property type="match status" value="1"/>
</dbReference>
<evidence type="ECO:0000259" key="7">
    <source>
        <dbReference type="Pfam" id="PF04542"/>
    </source>
</evidence>
<dbReference type="Proteomes" id="UP001431313">
    <property type="component" value="Unassembled WGS sequence"/>
</dbReference>
<dbReference type="InterPro" id="IPR052704">
    <property type="entry name" value="ECF_Sigma-70_Domain"/>
</dbReference>
<feature type="compositionally biased region" description="Gly residues" evidence="6">
    <location>
        <begin position="200"/>
        <end position="215"/>
    </location>
</feature>
<organism evidence="9 10">
    <name type="scientific">Streptomyces pyxinae</name>
    <dbReference type="NCBI Taxonomy" id="2970734"/>
    <lineage>
        <taxon>Bacteria</taxon>
        <taxon>Bacillati</taxon>
        <taxon>Actinomycetota</taxon>
        <taxon>Actinomycetes</taxon>
        <taxon>Kitasatosporales</taxon>
        <taxon>Streptomycetaceae</taxon>
        <taxon>Streptomyces</taxon>
    </lineage>
</organism>
<evidence type="ECO:0000256" key="1">
    <source>
        <dbReference type="ARBA" id="ARBA00010641"/>
    </source>
</evidence>
<dbReference type="NCBIfam" id="TIGR02937">
    <property type="entry name" value="sigma70-ECF"/>
    <property type="match status" value="1"/>
</dbReference>
<evidence type="ECO:0000259" key="8">
    <source>
        <dbReference type="Pfam" id="PF08281"/>
    </source>
</evidence>
<feature type="region of interest" description="Disordered" evidence="6">
    <location>
        <begin position="185"/>
        <end position="226"/>
    </location>
</feature>
<evidence type="ECO:0000256" key="5">
    <source>
        <dbReference type="ARBA" id="ARBA00023163"/>
    </source>
</evidence>
<feature type="domain" description="RNA polymerase sigma factor 70 region 4 type 2" evidence="8">
    <location>
        <begin position="117"/>
        <end position="168"/>
    </location>
</feature>
<keyword evidence="5" id="KW-0804">Transcription</keyword>
<comment type="caution">
    <text evidence="9">The sequence shown here is derived from an EMBL/GenBank/DDBJ whole genome shotgun (WGS) entry which is preliminary data.</text>
</comment>
<dbReference type="InterPro" id="IPR007627">
    <property type="entry name" value="RNA_pol_sigma70_r2"/>
</dbReference>
<dbReference type="InterPro" id="IPR032710">
    <property type="entry name" value="NTF2-like_dom_sf"/>
</dbReference>
<dbReference type="SUPFAM" id="SSF88946">
    <property type="entry name" value="Sigma2 domain of RNA polymerase sigma factors"/>
    <property type="match status" value="1"/>
</dbReference>
<dbReference type="Gene3D" id="1.10.1740.10">
    <property type="match status" value="1"/>
</dbReference>